<reference evidence="1 2" key="1">
    <citation type="journal article" date="2022" name="New Phytol.">
        <title>Ecological generalism drives hyperdiversity of secondary metabolite gene clusters in xylarialean endophytes.</title>
        <authorList>
            <person name="Franco M.E.E."/>
            <person name="Wisecaver J.H."/>
            <person name="Arnold A.E."/>
            <person name="Ju Y.M."/>
            <person name="Slot J.C."/>
            <person name="Ahrendt S."/>
            <person name="Moore L.P."/>
            <person name="Eastman K.E."/>
            <person name="Scott K."/>
            <person name="Konkel Z."/>
            <person name="Mondo S.J."/>
            <person name="Kuo A."/>
            <person name="Hayes R.D."/>
            <person name="Haridas S."/>
            <person name="Andreopoulos B."/>
            <person name="Riley R."/>
            <person name="LaButti K."/>
            <person name="Pangilinan J."/>
            <person name="Lipzen A."/>
            <person name="Amirebrahimi M."/>
            <person name="Yan J."/>
            <person name="Adam C."/>
            <person name="Keymanesh K."/>
            <person name="Ng V."/>
            <person name="Louie K."/>
            <person name="Northen T."/>
            <person name="Drula E."/>
            <person name="Henrissat B."/>
            <person name="Hsieh H.M."/>
            <person name="Youens-Clark K."/>
            <person name="Lutzoni F."/>
            <person name="Miadlikowska J."/>
            <person name="Eastwood D.C."/>
            <person name="Hamelin R.C."/>
            <person name="Grigoriev I.V."/>
            <person name="U'Ren J.M."/>
        </authorList>
    </citation>
    <scope>NUCLEOTIDE SEQUENCE [LARGE SCALE GENOMIC DNA]</scope>
    <source>
        <strain evidence="1 2">ER1909</strain>
    </source>
</reference>
<organism evidence="1 2">
    <name type="scientific">Hypoxylon rubiginosum</name>
    <dbReference type="NCBI Taxonomy" id="110542"/>
    <lineage>
        <taxon>Eukaryota</taxon>
        <taxon>Fungi</taxon>
        <taxon>Dikarya</taxon>
        <taxon>Ascomycota</taxon>
        <taxon>Pezizomycotina</taxon>
        <taxon>Sordariomycetes</taxon>
        <taxon>Xylariomycetidae</taxon>
        <taxon>Xylariales</taxon>
        <taxon>Hypoxylaceae</taxon>
        <taxon>Hypoxylon</taxon>
    </lineage>
</organism>
<sequence>MGSVTPSDQEVVDLVQRIRQEKPNLGQAKILEILKGEPHHWRISESRLRKLVRSVNQLNGSSAKEESTQEGQLCIPDDALAAQDRYIKGGKRAFRIYGRGKYNYGVSLNIHEAIPFRVARERLTKLSRPESEVDKRCIAMIWPLQCIWDYYVAAAAKAGVAKEDVGRQLEAEYGVPWTYLPTPGPERTGPEAEAMKAKFKEQSLFLKRKISKTEEGRKLIPVDKHGNVIWDEERNGQFAVIVVKIDKGDGYQEFGGA</sequence>
<protein>
    <submittedName>
        <fullName evidence="1">Uncharacterized protein</fullName>
    </submittedName>
</protein>
<accession>A0ACC0CXI0</accession>
<dbReference type="EMBL" id="MU394328">
    <property type="protein sequence ID" value="KAI6085164.1"/>
    <property type="molecule type" value="Genomic_DNA"/>
</dbReference>
<gene>
    <name evidence="1" type="ORF">F4821DRAFT_241296</name>
</gene>
<evidence type="ECO:0000313" key="1">
    <source>
        <dbReference type="EMBL" id="KAI6085164.1"/>
    </source>
</evidence>
<dbReference type="Proteomes" id="UP001497680">
    <property type="component" value="Unassembled WGS sequence"/>
</dbReference>
<name>A0ACC0CXI0_9PEZI</name>
<comment type="caution">
    <text evidence="1">The sequence shown here is derived from an EMBL/GenBank/DDBJ whole genome shotgun (WGS) entry which is preliminary data.</text>
</comment>
<proteinExistence type="predicted"/>
<keyword evidence="2" id="KW-1185">Reference proteome</keyword>
<evidence type="ECO:0000313" key="2">
    <source>
        <dbReference type="Proteomes" id="UP001497680"/>
    </source>
</evidence>